<feature type="transmembrane region" description="Helical" evidence="5">
    <location>
        <begin position="20"/>
        <end position="40"/>
    </location>
</feature>
<feature type="transmembrane region" description="Helical" evidence="5">
    <location>
        <begin position="335"/>
        <end position="353"/>
    </location>
</feature>
<dbReference type="InterPro" id="IPR013525">
    <property type="entry name" value="ABC2_TM"/>
</dbReference>
<sequence>MKSFLSLTKALFLGFVRDKVSLFFVIVFPLMFLVIFGALFQDSGTATTKLIQIGDVPVLDSMAEADPDQYEALFEVTHDDDLDAAVEAVRQGDADAAIKQDGDEVTVYYSAADSTGSAMVLSTVDGIVNAGNLAQLQAAAPDVPQIMVTNEQVESGSLSAIQYLTPGLLGWAVSISGVFGAAATLVDWRRNKLLRRLRLSPVSIPAVIGARIGVSMVTAVVQLAVFIAVASLPFFGLQLTGYWWMALPILLIGTLTFLAVGMVVGAIAKTSEGASGLGNLIVMPMAFASGSFFPLEQSPQWLQTISWISPLRYINDALLAVMVRGNDPISVLPQIGMLLAFTLVVGLVAWRMFRWDDL</sequence>
<protein>
    <submittedName>
        <fullName evidence="7">ABC-2 type transport system permease protein</fullName>
    </submittedName>
</protein>
<evidence type="ECO:0000313" key="8">
    <source>
        <dbReference type="Proteomes" id="UP000317043"/>
    </source>
</evidence>
<dbReference type="InterPro" id="IPR047817">
    <property type="entry name" value="ABC2_TM_bact-type"/>
</dbReference>
<evidence type="ECO:0000313" key="7">
    <source>
        <dbReference type="EMBL" id="TQL75504.1"/>
    </source>
</evidence>
<dbReference type="InterPro" id="IPR052902">
    <property type="entry name" value="ABC-2_transporter"/>
</dbReference>
<accession>A0A543ASE3</accession>
<organism evidence="7 8">
    <name type="scientific">Stackebrandtia endophytica</name>
    <dbReference type="NCBI Taxonomy" id="1496996"/>
    <lineage>
        <taxon>Bacteria</taxon>
        <taxon>Bacillati</taxon>
        <taxon>Actinomycetota</taxon>
        <taxon>Actinomycetes</taxon>
        <taxon>Glycomycetales</taxon>
        <taxon>Glycomycetaceae</taxon>
        <taxon>Stackebrandtia</taxon>
    </lineage>
</organism>
<feature type="transmembrane region" description="Helical" evidence="5">
    <location>
        <begin position="208"/>
        <end position="235"/>
    </location>
</feature>
<reference evidence="7 8" key="1">
    <citation type="submission" date="2019-06" db="EMBL/GenBank/DDBJ databases">
        <title>Sequencing the genomes of 1000 actinobacteria strains.</title>
        <authorList>
            <person name="Klenk H.-P."/>
        </authorList>
    </citation>
    <scope>NUCLEOTIDE SEQUENCE [LARGE SCALE GENOMIC DNA]</scope>
    <source>
        <strain evidence="7 8">DSM 45928</strain>
    </source>
</reference>
<evidence type="ECO:0000256" key="5">
    <source>
        <dbReference type="SAM" id="Phobius"/>
    </source>
</evidence>
<feature type="transmembrane region" description="Helical" evidence="5">
    <location>
        <begin position="241"/>
        <end position="264"/>
    </location>
</feature>
<evidence type="ECO:0000256" key="2">
    <source>
        <dbReference type="ARBA" id="ARBA00022692"/>
    </source>
</evidence>
<dbReference type="Proteomes" id="UP000317043">
    <property type="component" value="Unassembled WGS sequence"/>
</dbReference>
<keyword evidence="2 5" id="KW-0812">Transmembrane</keyword>
<dbReference type="Pfam" id="PF12698">
    <property type="entry name" value="ABC2_membrane_3"/>
    <property type="match status" value="1"/>
</dbReference>
<comment type="caution">
    <text evidence="7">The sequence shown here is derived from an EMBL/GenBank/DDBJ whole genome shotgun (WGS) entry which is preliminary data.</text>
</comment>
<dbReference type="OrthoDB" id="9778589at2"/>
<keyword evidence="4 5" id="KW-0472">Membrane</keyword>
<dbReference type="PANTHER" id="PTHR43027:SF1">
    <property type="entry name" value="DOXORUBICIN RESISTANCE ABC TRANSPORTER PERMEASE PROTEIN DRRC-RELATED"/>
    <property type="match status" value="1"/>
</dbReference>
<feature type="transmembrane region" description="Helical" evidence="5">
    <location>
        <begin position="276"/>
        <end position="295"/>
    </location>
</feature>
<keyword evidence="3 5" id="KW-1133">Transmembrane helix</keyword>
<evidence type="ECO:0000256" key="1">
    <source>
        <dbReference type="ARBA" id="ARBA00004141"/>
    </source>
</evidence>
<dbReference type="AlphaFoldDB" id="A0A543ASE3"/>
<dbReference type="PROSITE" id="PS51012">
    <property type="entry name" value="ABC_TM2"/>
    <property type="match status" value="1"/>
</dbReference>
<comment type="subcellular location">
    <subcellularLocation>
        <location evidence="1">Membrane</location>
        <topology evidence="1">Multi-pass membrane protein</topology>
    </subcellularLocation>
</comment>
<dbReference type="EMBL" id="VFOW01000001">
    <property type="protein sequence ID" value="TQL75504.1"/>
    <property type="molecule type" value="Genomic_DNA"/>
</dbReference>
<evidence type="ECO:0000256" key="4">
    <source>
        <dbReference type="ARBA" id="ARBA00023136"/>
    </source>
</evidence>
<dbReference type="InParanoid" id="A0A543ASE3"/>
<name>A0A543ASE3_9ACTN</name>
<feature type="domain" description="ABC transmembrane type-2" evidence="6">
    <location>
        <begin position="130"/>
        <end position="356"/>
    </location>
</feature>
<evidence type="ECO:0000259" key="6">
    <source>
        <dbReference type="PROSITE" id="PS51012"/>
    </source>
</evidence>
<proteinExistence type="predicted"/>
<feature type="transmembrane region" description="Helical" evidence="5">
    <location>
        <begin position="168"/>
        <end position="188"/>
    </location>
</feature>
<dbReference type="RefSeq" id="WP_142035473.1">
    <property type="nucleotide sequence ID" value="NZ_JBHTGS010000001.1"/>
</dbReference>
<evidence type="ECO:0000256" key="3">
    <source>
        <dbReference type="ARBA" id="ARBA00022989"/>
    </source>
</evidence>
<dbReference type="PANTHER" id="PTHR43027">
    <property type="entry name" value="DOXORUBICIN RESISTANCE ABC TRANSPORTER PERMEASE PROTEIN DRRC-RELATED"/>
    <property type="match status" value="1"/>
</dbReference>
<keyword evidence="8" id="KW-1185">Reference proteome</keyword>
<gene>
    <name evidence="7" type="ORF">FB566_1010</name>
</gene>
<dbReference type="GO" id="GO:0016020">
    <property type="term" value="C:membrane"/>
    <property type="evidence" value="ECO:0007669"/>
    <property type="project" value="UniProtKB-SubCell"/>
</dbReference>
<dbReference type="GO" id="GO:0140359">
    <property type="term" value="F:ABC-type transporter activity"/>
    <property type="evidence" value="ECO:0007669"/>
    <property type="project" value="InterPro"/>
</dbReference>